<evidence type="ECO:0000313" key="2">
    <source>
        <dbReference type="Proteomes" id="UP001647509"/>
    </source>
</evidence>
<proteinExistence type="predicted"/>
<dbReference type="Proteomes" id="UP001647509">
    <property type="component" value="Unassembled WGS sequence"/>
</dbReference>
<reference evidence="1" key="1">
    <citation type="submission" date="2021-05" db="EMBL/GenBank/DDBJ databases">
        <title>Draft genomes of bacteria isolated from model marine particles.</title>
        <authorList>
            <person name="Datta M.S."/>
            <person name="Schwartzman J.A."/>
            <person name="Enke T.N."/>
            <person name="Saavedra J."/>
            <person name="Cermak N."/>
            <person name="Cordero O.X."/>
        </authorList>
    </citation>
    <scope>NUCLEOTIDE SEQUENCE</scope>
    <source>
        <strain evidence="1">I2M19</strain>
    </source>
</reference>
<comment type="caution">
    <text evidence="1">The sequence shown here is derived from an EMBL/GenBank/DDBJ whole genome shotgun (WGS) entry which is preliminary data.</text>
</comment>
<evidence type="ECO:0000313" key="1">
    <source>
        <dbReference type="EMBL" id="MBU2951763.1"/>
    </source>
</evidence>
<gene>
    <name evidence="1" type="ORF">KO493_13775</name>
</gene>
<sequence>MQTKPYNILIVLITLFSFSCNQLEKHKEPILAQHHDTNKHWSYNGETSPEHWAEIEKNSDCNGHQQSPINIIHIKADSIHVENELKFEYKPNTIVNDVENNGHSIQFDFEAGDYIDYKNERYCLKQIHFHEPSEHKIDGIIYPIEIHLVHTSKSGKVTVLAILGKEGEESQLFEFFESFLPLESGAKKEIHESVDLSSFPLKDKEYYSYGGSFTTPPCTESINWVVFKEPVILSVEEVLKLKENMPINNYRNEQPLNDRIVQYHF</sequence>
<keyword evidence="2" id="KW-1185">Reference proteome</keyword>
<name>A0ACC5UBP0_9FLAO</name>
<accession>A0ACC5UBP0</accession>
<organism evidence="1 2">
    <name type="scientific">Pseudotamlana agarivorans</name>
    <dbReference type="NCBI Taxonomy" id="481183"/>
    <lineage>
        <taxon>Bacteria</taxon>
        <taxon>Pseudomonadati</taxon>
        <taxon>Bacteroidota</taxon>
        <taxon>Flavobacteriia</taxon>
        <taxon>Flavobacteriales</taxon>
        <taxon>Flavobacteriaceae</taxon>
        <taxon>Pseudotamlana</taxon>
    </lineage>
</organism>
<protein>
    <submittedName>
        <fullName evidence="1">Carbonic anhydrase family protein</fullName>
    </submittedName>
</protein>
<dbReference type="EMBL" id="JAHKPD010000020">
    <property type="protein sequence ID" value="MBU2951763.1"/>
    <property type="molecule type" value="Genomic_DNA"/>
</dbReference>